<organism evidence="2 3">
    <name type="scientific">Nonlabens ponticola</name>
    <dbReference type="NCBI Taxonomy" id="2496866"/>
    <lineage>
        <taxon>Bacteria</taxon>
        <taxon>Pseudomonadati</taxon>
        <taxon>Bacteroidota</taxon>
        <taxon>Flavobacteriia</taxon>
        <taxon>Flavobacteriales</taxon>
        <taxon>Flavobacteriaceae</taxon>
        <taxon>Nonlabens</taxon>
    </lineage>
</organism>
<feature type="transmembrane region" description="Helical" evidence="1">
    <location>
        <begin position="71"/>
        <end position="90"/>
    </location>
</feature>
<keyword evidence="3" id="KW-1185">Reference proteome</keyword>
<dbReference type="RefSeq" id="WP_126444604.1">
    <property type="nucleotide sequence ID" value="NZ_CP034549.1"/>
</dbReference>
<keyword evidence="1" id="KW-1133">Transmembrane helix</keyword>
<evidence type="ECO:0000313" key="3">
    <source>
        <dbReference type="Proteomes" id="UP000279600"/>
    </source>
</evidence>
<proteinExistence type="predicted"/>
<feature type="transmembrane region" description="Helical" evidence="1">
    <location>
        <begin position="42"/>
        <end position="59"/>
    </location>
</feature>
<dbReference type="EMBL" id="CP034549">
    <property type="protein sequence ID" value="AZQ42807.1"/>
    <property type="molecule type" value="Genomic_DNA"/>
</dbReference>
<dbReference type="OrthoDB" id="1144883at2"/>
<protein>
    <submittedName>
        <fullName evidence="2">Uncharacterized protein</fullName>
    </submittedName>
</protein>
<evidence type="ECO:0000313" key="2">
    <source>
        <dbReference type="EMBL" id="AZQ42807.1"/>
    </source>
</evidence>
<keyword evidence="1" id="KW-0812">Transmembrane</keyword>
<dbReference type="AlphaFoldDB" id="A0A3S9MUE9"/>
<keyword evidence="1" id="KW-0472">Membrane</keyword>
<sequence>MESKPNPSSKINKWNIASMVILLLILLFFLFKGTLEFQTQKWIYLILGLILVFIDVMRIRLVIKSGQRRLLFVRIVTLIMVIGFLIYWLYLHFL</sequence>
<dbReference type="Proteomes" id="UP000279600">
    <property type="component" value="Chromosome"/>
</dbReference>
<feature type="transmembrane region" description="Helical" evidence="1">
    <location>
        <begin position="12"/>
        <end position="30"/>
    </location>
</feature>
<reference evidence="2 3" key="1">
    <citation type="submission" date="2018-12" db="EMBL/GenBank/DDBJ databases">
        <title>Complete genome of Nonlabens sp. MJ115.</title>
        <authorList>
            <person name="Choi H.S."/>
            <person name="Jung J."/>
        </authorList>
    </citation>
    <scope>NUCLEOTIDE SEQUENCE [LARGE SCALE GENOMIC DNA]</scope>
    <source>
        <strain evidence="2 3">MJ115</strain>
    </source>
</reference>
<gene>
    <name evidence="2" type="ORF">EJ995_00605</name>
</gene>
<accession>A0A3S9MUE9</accession>
<dbReference type="KEGG" id="noj:EJ995_00605"/>
<name>A0A3S9MUE9_9FLAO</name>
<evidence type="ECO:0000256" key="1">
    <source>
        <dbReference type="SAM" id="Phobius"/>
    </source>
</evidence>